<feature type="transmembrane region" description="Helical" evidence="5">
    <location>
        <begin position="83"/>
        <end position="100"/>
    </location>
</feature>
<feature type="transmembrane region" description="Helical" evidence="5">
    <location>
        <begin position="570"/>
        <end position="587"/>
    </location>
</feature>
<evidence type="ECO:0000256" key="5">
    <source>
        <dbReference type="SAM" id="Phobius"/>
    </source>
</evidence>
<sequence length="877" mass="91785">MPLTLVSALRGRPEHVPADFPDDGTAPAPEGAAPSSALLSGKVGLGPVAARSGAVLRFAWCVVAPVVAYGSGPVAAPSYWRDVLLAGALLWGVSAGAVCWRGRLPYWLVLGDVAVSAGLLVAMVRLVPAEFTGAAGSWVVGWAGVSVLLAAWRLRASLAWLLTLGTVGAYLVGSRLAGVEAESTEPFGLARPIAATAQAIGVLLALAAIGLVLVRLVRLGATNAGGTITARNVARQEDEVERARLHDRGVRRLLLHDTVLTTLTAIARGGLEGRADVVRARCTDDLESLARDPEADAPIRTGSQLVAVVQRQAEYRGLRVYVATGAPDDPLPADVAAAFAAASREALSNVEKHAGTTEVGVAARGADGWLELTIHDRGRGFDPATARSDGLGLSKSLAGRMNAVGGTAAVQSAIGRGTVVTLRWSAADAARAGRLPAPRAATDGQPPADGHGSSSAGATPGRTAPGDGVARNGIARSSVTRRSGGPAADLAEERILADRYTRYGLLALAWIGHFWHALSLGLLITSWSEYRSGWVAVGGWIVLFLITFVQVYLVTFAGKRGHPSDWIDHHAWWITGVSVAAALVVLLDCTPDGLLTPANWPIGVLGWILAVFALRRPALFDLAWLAIALTTLIAVAIEWDGSTTALAIALGVVFGAGVPQVGALVIVFELRRHATAAASALAEQHGLDAARAARQAVISDRTQRDAALNRDLFPLLRALANGSADPDSPLVRRRCELAAAEVRALVDHDDLTTPIATLDAVAAVTRSARQRDIVPIVHLGEGLDVLSPGWQRTFAQLADRMLAEALPGEATLTVRGTPDEVAITFCFPTGTPAPLLESVAVGVGNQLVPDRRVRVDIEPDMTRNAWLEVTWDTKSVK</sequence>
<evidence type="ECO:0000256" key="2">
    <source>
        <dbReference type="ARBA" id="ARBA00022777"/>
    </source>
</evidence>
<evidence type="ECO:0000259" key="6">
    <source>
        <dbReference type="Pfam" id="PF02518"/>
    </source>
</evidence>
<keyword evidence="5" id="KW-0812">Transmembrane</keyword>
<reference evidence="8" key="1">
    <citation type="journal article" date="2019" name="Int. J. Syst. Evol. Microbiol.">
        <title>The Global Catalogue of Microorganisms (GCM) 10K type strain sequencing project: providing services to taxonomists for standard genome sequencing and annotation.</title>
        <authorList>
            <consortium name="The Broad Institute Genomics Platform"/>
            <consortium name="The Broad Institute Genome Sequencing Center for Infectious Disease"/>
            <person name="Wu L."/>
            <person name="Ma J."/>
        </authorList>
    </citation>
    <scope>NUCLEOTIDE SEQUENCE [LARGE SCALE GENOMIC DNA]</scope>
    <source>
        <strain evidence="8">JCM 9458</strain>
    </source>
</reference>
<evidence type="ECO:0000256" key="4">
    <source>
        <dbReference type="SAM" id="MobiDB-lite"/>
    </source>
</evidence>
<feature type="transmembrane region" description="Helical" evidence="5">
    <location>
        <begin position="189"/>
        <end position="214"/>
    </location>
</feature>
<keyword evidence="5" id="KW-1133">Transmembrane helix</keyword>
<feature type="transmembrane region" description="Helical" evidence="5">
    <location>
        <begin position="533"/>
        <end position="558"/>
    </location>
</feature>
<dbReference type="EMBL" id="BAAAYN010000017">
    <property type="protein sequence ID" value="GAA3386460.1"/>
    <property type="molecule type" value="Genomic_DNA"/>
</dbReference>
<dbReference type="PANTHER" id="PTHR24421">
    <property type="entry name" value="NITRATE/NITRITE SENSOR PROTEIN NARX-RELATED"/>
    <property type="match status" value="1"/>
</dbReference>
<dbReference type="InterPro" id="IPR003594">
    <property type="entry name" value="HATPase_dom"/>
</dbReference>
<feature type="transmembrane region" description="Helical" evidence="5">
    <location>
        <begin position="158"/>
        <end position="177"/>
    </location>
</feature>
<evidence type="ECO:0000313" key="7">
    <source>
        <dbReference type="EMBL" id="GAA3386460.1"/>
    </source>
</evidence>
<dbReference type="SUPFAM" id="SSF55874">
    <property type="entry name" value="ATPase domain of HSP90 chaperone/DNA topoisomerase II/histidine kinase"/>
    <property type="match status" value="1"/>
</dbReference>
<dbReference type="RefSeq" id="WP_345728110.1">
    <property type="nucleotide sequence ID" value="NZ_BAAAYN010000017.1"/>
</dbReference>
<organism evidence="7 8">
    <name type="scientific">Cryptosporangium minutisporangium</name>
    <dbReference type="NCBI Taxonomy" id="113569"/>
    <lineage>
        <taxon>Bacteria</taxon>
        <taxon>Bacillati</taxon>
        <taxon>Actinomycetota</taxon>
        <taxon>Actinomycetes</taxon>
        <taxon>Cryptosporangiales</taxon>
        <taxon>Cryptosporangiaceae</taxon>
        <taxon>Cryptosporangium</taxon>
    </lineage>
</organism>
<feature type="region of interest" description="Disordered" evidence="4">
    <location>
        <begin position="433"/>
        <end position="485"/>
    </location>
</feature>
<feature type="transmembrane region" description="Helical" evidence="5">
    <location>
        <begin position="133"/>
        <end position="151"/>
    </location>
</feature>
<keyword evidence="3" id="KW-0902">Two-component regulatory system</keyword>
<feature type="transmembrane region" description="Helical" evidence="5">
    <location>
        <begin position="645"/>
        <end position="668"/>
    </location>
</feature>
<feature type="domain" description="Histidine kinase/HSP90-like ATPase" evidence="6">
    <location>
        <begin position="344"/>
        <end position="424"/>
    </location>
</feature>
<feature type="transmembrane region" description="Helical" evidence="5">
    <location>
        <begin position="503"/>
        <end position="527"/>
    </location>
</feature>
<keyword evidence="1" id="KW-0808">Transferase</keyword>
<dbReference type="Gene3D" id="3.30.565.10">
    <property type="entry name" value="Histidine kinase-like ATPase, C-terminal domain"/>
    <property type="match status" value="1"/>
</dbReference>
<dbReference type="Pfam" id="PF02518">
    <property type="entry name" value="HATPase_c"/>
    <property type="match status" value="1"/>
</dbReference>
<dbReference type="InterPro" id="IPR050482">
    <property type="entry name" value="Sensor_HK_TwoCompSys"/>
</dbReference>
<protein>
    <recommendedName>
        <fullName evidence="6">Histidine kinase/HSP90-like ATPase domain-containing protein</fullName>
    </recommendedName>
</protein>
<dbReference type="InterPro" id="IPR036890">
    <property type="entry name" value="HATPase_C_sf"/>
</dbReference>
<dbReference type="CDD" id="cd16917">
    <property type="entry name" value="HATPase_UhpB-NarQ-NarX-like"/>
    <property type="match status" value="1"/>
</dbReference>
<proteinExistence type="predicted"/>
<gene>
    <name evidence="7" type="ORF">GCM10020369_23840</name>
</gene>
<keyword evidence="2" id="KW-0418">Kinase</keyword>
<name>A0ABP6SW50_9ACTN</name>
<feature type="transmembrane region" description="Helical" evidence="5">
    <location>
        <begin position="107"/>
        <end position="127"/>
    </location>
</feature>
<evidence type="ECO:0000256" key="1">
    <source>
        <dbReference type="ARBA" id="ARBA00022679"/>
    </source>
</evidence>
<evidence type="ECO:0000256" key="3">
    <source>
        <dbReference type="ARBA" id="ARBA00023012"/>
    </source>
</evidence>
<dbReference type="Proteomes" id="UP001501676">
    <property type="component" value="Unassembled WGS sequence"/>
</dbReference>
<comment type="caution">
    <text evidence="7">The sequence shown here is derived from an EMBL/GenBank/DDBJ whole genome shotgun (WGS) entry which is preliminary data.</text>
</comment>
<accession>A0ABP6SW50</accession>
<keyword evidence="5" id="KW-0472">Membrane</keyword>
<evidence type="ECO:0000313" key="8">
    <source>
        <dbReference type="Proteomes" id="UP001501676"/>
    </source>
</evidence>
<feature type="transmembrane region" description="Helical" evidence="5">
    <location>
        <begin position="599"/>
        <end position="615"/>
    </location>
</feature>
<feature type="transmembrane region" description="Helical" evidence="5">
    <location>
        <begin position="622"/>
        <end position="639"/>
    </location>
</feature>
<keyword evidence="8" id="KW-1185">Reference proteome</keyword>